<dbReference type="EMBL" id="MT143707">
    <property type="protein sequence ID" value="QJB01308.1"/>
    <property type="molecule type" value="Genomic_DNA"/>
</dbReference>
<evidence type="ECO:0000313" key="2">
    <source>
        <dbReference type="EMBL" id="QJB01308.1"/>
    </source>
</evidence>
<reference evidence="2" key="1">
    <citation type="submission" date="2020-03" db="EMBL/GenBank/DDBJ databases">
        <title>The deep terrestrial virosphere.</title>
        <authorList>
            <person name="Holmfeldt K."/>
            <person name="Nilsson E."/>
            <person name="Simone D."/>
            <person name="Lopez-Fernandez M."/>
            <person name="Wu X."/>
            <person name="de Brujin I."/>
            <person name="Lundin D."/>
            <person name="Andersson A."/>
            <person name="Bertilsson S."/>
            <person name="Dopson M."/>
        </authorList>
    </citation>
    <scope>NUCLEOTIDE SEQUENCE</scope>
    <source>
        <strain evidence="2">MM171A00115</strain>
        <strain evidence="3">MM171B00172</strain>
    </source>
</reference>
<evidence type="ECO:0000256" key="1">
    <source>
        <dbReference type="SAM" id="Phobius"/>
    </source>
</evidence>
<protein>
    <submittedName>
        <fullName evidence="2">Uncharacterized protein</fullName>
    </submittedName>
</protein>
<organism evidence="2">
    <name type="scientific">viral metagenome</name>
    <dbReference type="NCBI Taxonomy" id="1070528"/>
    <lineage>
        <taxon>unclassified sequences</taxon>
        <taxon>metagenomes</taxon>
        <taxon>organismal metagenomes</taxon>
    </lineage>
</organism>
<feature type="transmembrane region" description="Helical" evidence="1">
    <location>
        <begin position="95"/>
        <end position="113"/>
    </location>
</feature>
<name>A0A6M3M1D4_9ZZZZ</name>
<keyword evidence="1" id="KW-0472">Membrane</keyword>
<keyword evidence="1" id="KW-1133">Transmembrane helix</keyword>
<gene>
    <name evidence="2" type="ORF">MM171A00115_0061</name>
    <name evidence="3" type="ORF">MM171B00172_0034</name>
</gene>
<proteinExistence type="predicted"/>
<evidence type="ECO:0000313" key="3">
    <source>
        <dbReference type="EMBL" id="QJB04792.1"/>
    </source>
</evidence>
<dbReference type="EMBL" id="MT143890">
    <property type="protein sequence ID" value="QJB04792.1"/>
    <property type="molecule type" value="Genomic_DNA"/>
</dbReference>
<dbReference type="AlphaFoldDB" id="A0A6M3M1D4"/>
<accession>A0A6M3M1D4</accession>
<sequence>MNTPKSVLGVLPVCWVGFANPTQVEASNGGALRAVCWVCWVCTRAHACACIRVGTEQTATAHTKKLYARTVKPNTPNTLNTDAFKVLIYKGFKCVGFVLGWVFCVGLLVLAGVGQ</sequence>
<keyword evidence="1" id="KW-0812">Transmembrane</keyword>